<organism evidence="1 2">
    <name type="scientific">Cetraspora pellucida</name>
    <dbReference type="NCBI Taxonomy" id="1433469"/>
    <lineage>
        <taxon>Eukaryota</taxon>
        <taxon>Fungi</taxon>
        <taxon>Fungi incertae sedis</taxon>
        <taxon>Mucoromycota</taxon>
        <taxon>Glomeromycotina</taxon>
        <taxon>Glomeromycetes</taxon>
        <taxon>Diversisporales</taxon>
        <taxon>Gigasporaceae</taxon>
        <taxon>Cetraspora</taxon>
    </lineage>
</organism>
<reference evidence="1" key="1">
    <citation type="submission" date="2021-06" db="EMBL/GenBank/DDBJ databases">
        <authorList>
            <person name="Kallberg Y."/>
            <person name="Tangrot J."/>
            <person name="Rosling A."/>
        </authorList>
    </citation>
    <scope>NUCLEOTIDE SEQUENCE</scope>
    <source>
        <strain evidence="1">28 12/20/2015</strain>
    </source>
</reference>
<keyword evidence="2" id="KW-1185">Reference proteome</keyword>
<gene>
    <name evidence="1" type="ORF">SPELUC_LOCUS6336</name>
</gene>
<accession>A0ACA9MCB4</accession>
<dbReference type="Proteomes" id="UP000789366">
    <property type="component" value="Unassembled WGS sequence"/>
</dbReference>
<name>A0ACA9MCB4_9GLOM</name>
<proteinExistence type="predicted"/>
<evidence type="ECO:0000313" key="2">
    <source>
        <dbReference type="Proteomes" id="UP000789366"/>
    </source>
</evidence>
<evidence type="ECO:0000313" key="1">
    <source>
        <dbReference type="EMBL" id="CAG8580234.1"/>
    </source>
</evidence>
<comment type="caution">
    <text evidence="1">The sequence shown here is derived from an EMBL/GenBank/DDBJ whole genome shotgun (WGS) entry which is preliminary data.</text>
</comment>
<feature type="non-terminal residue" evidence="1">
    <location>
        <position position="109"/>
    </location>
</feature>
<sequence>MFKSLEDLSKPKPFKLTTLNESNNAFFNKHSRSKNKDLANNLPENKFIKSTNIEDTDNKPESINNSNNSNNSNEEESEKLTNNVKKSQKTTTHNQKISKQHSTRIMAAL</sequence>
<protein>
    <submittedName>
        <fullName evidence="1">7149_t:CDS:1</fullName>
    </submittedName>
</protein>
<dbReference type="EMBL" id="CAJVPW010007384">
    <property type="protein sequence ID" value="CAG8580234.1"/>
    <property type="molecule type" value="Genomic_DNA"/>
</dbReference>